<keyword evidence="3" id="KW-1185">Reference proteome</keyword>
<dbReference type="ESTHER" id="9baci-a0a4r3kir8">
    <property type="family name" value="BlEst2-lipase-like"/>
</dbReference>
<name>A0A4R3KIR8_9BACI</name>
<dbReference type="GO" id="GO:0016788">
    <property type="term" value="F:hydrolase activity, acting on ester bonds"/>
    <property type="evidence" value="ECO:0007669"/>
    <property type="project" value="InterPro"/>
</dbReference>
<reference evidence="2 3" key="1">
    <citation type="submission" date="2019-03" db="EMBL/GenBank/DDBJ databases">
        <title>Genomic Encyclopedia of Type Strains, Phase IV (KMG-IV): sequencing the most valuable type-strain genomes for metagenomic binning, comparative biology and taxonomic classification.</title>
        <authorList>
            <person name="Goeker M."/>
        </authorList>
    </citation>
    <scope>NUCLEOTIDE SEQUENCE [LARGE SCALE GENOMIC DNA]</scope>
    <source>
        <strain evidence="2 3">DSM 23802</strain>
    </source>
</reference>
<dbReference type="Pfam" id="PF07819">
    <property type="entry name" value="PGAP1"/>
    <property type="match status" value="1"/>
</dbReference>
<dbReference type="Proteomes" id="UP000295788">
    <property type="component" value="Unassembled WGS sequence"/>
</dbReference>
<dbReference type="Gene3D" id="3.40.50.1820">
    <property type="entry name" value="alpha/beta hydrolase"/>
    <property type="match status" value="1"/>
</dbReference>
<dbReference type="InterPro" id="IPR029058">
    <property type="entry name" value="AB_hydrolase_fold"/>
</dbReference>
<evidence type="ECO:0000313" key="2">
    <source>
        <dbReference type="EMBL" id="TCS82581.1"/>
    </source>
</evidence>
<feature type="domain" description="GPI inositol-deacylase PGAP1-like alpha/beta" evidence="1">
    <location>
        <begin position="92"/>
        <end position="146"/>
    </location>
</feature>
<protein>
    <submittedName>
        <fullName evidence="2">PGAP1-like protein</fullName>
    </submittedName>
</protein>
<dbReference type="EMBL" id="SMAB01000008">
    <property type="protein sequence ID" value="TCS82581.1"/>
    <property type="molecule type" value="Genomic_DNA"/>
</dbReference>
<sequence>MKIQVPRLMRKNPFGTRGNYYLGIYDRQTQKTPIVFVHGLHSHAKKWFTRTNYYGKNDMYELASSYGHPTAFVDLSTRKYGIWENGQLLATQLKEIYHLFGQKKLAIVAHSKGGIDSQVALFHYKVYPYVQSLITLGTPHYGSPLADLAFSPKAKALARMTGFLDKGTFQMQTGYMEKLRSDMDSQIRTHSIPHFTLVGVDQAEQLNSILSMGGKYLKQYGENDGVVVAKDAMLPYSKSILGYWNHDNIRLGTATFPLLEELIEGDYSIRRMTRHSQTRAKIVQPCLLHGGYTSFQQKEVELLVPPAEREFWIQLLSSSKNLRIEAHSPDGKKEELEYKGFVTDVPFFPNTHLYYFQVPNPKQGKWKIQIHDHGRNAYFLISSFTSLKEEAIRIKKEDICQGLATLQFSIQIPDDWKRDQISIHVITDSQKHKRIEPIPIHQLKKTSQREVLAELKVPKYEPINHFHFQVIGESKLGAIVERDYVTSFHL</sequence>
<evidence type="ECO:0000259" key="1">
    <source>
        <dbReference type="Pfam" id="PF07819"/>
    </source>
</evidence>
<gene>
    <name evidence="2" type="ORF">EDD72_10871</name>
</gene>
<dbReference type="AlphaFoldDB" id="A0A4R3KIR8"/>
<proteinExistence type="predicted"/>
<dbReference type="InterPro" id="IPR012908">
    <property type="entry name" value="PGAP1-ab_dom-like"/>
</dbReference>
<accession>A0A4R3KIR8</accession>
<organism evidence="2 3">
    <name type="scientific">Tepidibacillus fermentans</name>
    <dbReference type="NCBI Taxonomy" id="1281767"/>
    <lineage>
        <taxon>Bacteria</taxon>
        <taxon>Bacillati</taxon>
        <taxon>Bacillota</taxon>
        <taxon>Bacilli</taxon>
        <taxon>Bacillales</taxon>
        <taxon>Bacillaceae</taxon>
        <taxon>Tepidibacillus</taxon>
    </lineage>
</organism>
<dbReference type="SUPFAM" id="SSF53474">
    <property type="entry name" value="alpha/beta-Hydrolases"/>
    <property type="match status" value="1"/>
</dbReference>
<dbReference type="RefSeq" id="WP_132768667.1">
    <property type="nucleotide sequence ID" value="NZ_SMAB01000008.1"/>
</dbReference>
<dbReference type="OrthoDB" id="9765872at2"/>
<comment type="caution">
    <text evidence="2">The sequence shown here is derived from an EMBL/GenBank/DDBJ whole genome shotgun (WGS) entry which is preliminary data.</text>
</comment>
<evidence type="ECO:0000313" key="3">
    <source>
        <dbReference type="Proteomes" id="UP000295788"/>
    </source>
</evidence>